<dbReference type="Pfam" id="PF13374">
    <property type="entry name" value="TPR_10"/>
    <property type="match status" value="2"/>
</dbReference>
<feature type="repeat" description="TPR" evidence="1">
    <location>
        <begin position="599"/>
        <end position="632"/>
    </location>
</feature>
<evidence type="ECO:0000313" key="2">
    <source>
        <dbReference type="EMBL" id="NKQ53590.1"/>
    </source>
</evidence>
<proteinExistence type="predicted"/>
<dbReference type="SUPFAM" id="SSF81901">
    <property type="entry name" value="HCP-like"/>
    <property type="match status" value="2"/>
</dbReference>
<dbReference type="InterPro" id="IPR027417">
    <property type="entry name" value="P-loop_NTPase"/>
</dbReference>
<keyword evidence="3" id="KW-1185">Reference proteome</keyword>
<dbReference type="SMART" id="SM00028">
    <property type="entry name" value="TPR"/>
    <property type="match status" value="3"/>
</dbReference>
<name>A0ABX1J5H2_9PSEU</name>
<dbReference type="InterPro" id="IPR011717">
    <property type="entry name" value="TPR-4"/>
</dbReference>
<dbReference type="RefSeq" id="WP_168514678.1">
    <property type="nucleotide sequence ID" value="NZ_JAAXLS010000006.1"/>
</dbReference>
<dbReference type="EMBL" id="JAAXLS010000006">
    <property type="protein sequence ID" value="NKQ53590.1"/>
    <property type="molecule type" value="Genomic_DNA"/>
</dbReference>
<reference evidence="2 3" key="1">
    <citation type="submission" date="2020-04" db="EMBL/GenBank/DDBJ databases">
        <title>Novel species.</title>
        <authorList>
            <person name="Teo W.F.A."/>
            <person name="Lipun K."/>
            <person name="Srisuk N."/>
            <person name="Duangmal K."/>
        </authorList>
    </citation>
    <scope>NUCLEOTIDE SEQUENCE [LARGE SCALE GENOMIC DNA]</scope>
    <source>
        <strain evidence="2 3">K13G38</strain>
    </source>
</reference>
<dbReference type="InterPro" id="IPR019734">
    <property type="entry name" value="TPR_rpt"/>
</dbReference>
<evidence type="ECO:0000313" key="3">
    <source>
        <dbReference type="Proteomes" id="UP000715441"/>
    </source>
</evidence>
<evidence type="ECO:0000256" key="1">
    <source>
        <dbReference type="PROSITE-ProRule" id="PRU00339"/>
    </source>
</evidence>
<comment type="caution">
    <text evidence="2">The sequence shown here is derived from an EMBL/GenBank/DDBJ whole genome shotgun (WGS) entry which is preliminary data.</text>
</comment>
<dbReference type="Pfam" id="PF07721">
    <property type="entry name" value="TPR_4"/>
    <property type="match status" value="3"/>
</dbReference>
<organism evidence="2 3">
    <name type="scientific">Amycolatopsis acididurans</name>
    <dbReference type="NCBI Taxonomy" id="2724524"/>
    <lineage>
        <taxon>Bacteria</taxon>
        <taxon>Bacillati</taxon>
        <taxon>Actinomycetota</taxon>
        <taxon>Actinomycetes</taxon>
        <taxon>Pseudonocardiales</taxon>
        <taxon>Pseudonocardiaceae</taxon>
        <taxon>Amycolatopsis</taxon>
    </lineage>
</organism>
<dbReference type="InterPro" id="IPR050767">
    <property type="entry name" value="Sel1_AlgK"/>
</dbReference>
<dbReference type="InterPro" id="IPR011990">
    <property type="entry name" value="TPR-like_helical_dom_sf"/>
</dbReference>
<gene>
    <name evidence="2" type="ORF">HFP15_11945</name>
</gene>
<accession>A0ABX1J5H2</accession>
<dbReference type="InterPro" id="IPR006597">
    <property type="entry name" value="Sel1-like"/>
</dbReference>
<dbReference type="PANTHER" id="PTHR11102:SF160">
    <property type="entry name" value="ERAD-ASSOCIATED E3 UBIQUITIN-PROTEIN LIGASE COMPONENT HRD3"/>
    <property type="match status" value="1"/>
</dbReference>
<dbReference type="SUPFAM" id="SSF52540">
    <property type="entry name" value="P-loop containing nucleoside triphosphate hydrolases"/>
    <property type="match status" value="1"/>
</dbReference>
<protein>
    <submittedName>
        <fullName evidence="2">Sel1 repeat family protein</fullName>
    </submittedName>
</protein>
<dbReference type="Gene3D" id="1.25.40.10">
    <property type="entry name" value="Tetratricopeptide repeat domain"/>
    <property type="match status" value="2"/>
</dbReference>
<sequence>MSFDSGSRARRLFGALRGRRKPGHARTLRIDELDETILGVHPAWTVPGAPPLPPYVPRNVDARLDRALARGGLVLVQGDSAAGKTRSAAQAVRRNAARLGLRAVVIPRDAAELRELARTPPERTVVWLDDLERFLSTDSLDDDVLGALCPPDRRDVVLIATLRRQARDALGIDGDVTTSRNRRILTRAKPIWIAARLDEAEAAAAHDLRADPRVAAALDDPTAGLGEQIANGPAVLQRWRSGGEGAALVSAAVDLRRAGYLDPVPLLWLIDLAGPMTVPDAVAWATAPVHGASPCLLPAGEDHYVAFGYLVDQTELRPGAPEVPDRVWRKLAATPGLRRDQMFRIARAAARYGRLTEAVALWTTLAAHEDPFALFNLGWAAQAQGEHAAAEHWYTRAAGAGNGWAMTNLGTLAENRGDVAAAEAWYRRAADAGDTKGMTNLGGLFAETGRIEQARASYHRAAMSGDPVGLRKEAVLELLHGDRPRGIGLLRKVALAGDATAVRLIGLLSEPGDPGAPRSDVEALRRLAAETGDTGAALDLARQLWNEGDLDAAESWFERAADGENGKVAEFGLAVLLEQRERRDEAEQWYRRAAGHGLPEAMLNLGAILQDRGDHDEAEQWYQQALAAGHLAAEVNLGALYWRRGDLAEGQRWYRRAADRGDELAKRTLEVFAREHPEHAKPGS</sequence>
<keyword evidence="1" id="KW-0802">TPR repeat</keyword>
<dbReference type="PANTHER" id="PTHR11102">
    <property type="entry name" value="SEL-1-LIKE PROTEIN"/>
    <property type="match status" value="1"/>
</dbReference>
<dbReference type="SMART" id="SM00671">
    <property type="entry name" value="SEL1"/>
    <property type="match status" value="7"/>
</dbReference>
<dbReference type="Proteomes" id="UP000715441">
    <property type="component" value="Unassembled WGS sequence"/>
</dbReference>
<dbReference type="PROSITE" id="PS50005">
    <property type="entry name" value="TPR"/>
    <property type="match status" value="1"/>
</dbReference>